<dbReference type="CDD" id="cd10442">
    <property type="entry name" value="GIY-YIG_PLEs"/>
    <property type="match status" value="1"/>
</dbReference>
<feature type="non-terminal residue" evidence="1">
    <location>
        <position position="1"/>
    </location>
</feature>
<sequence length="439" mass="51240">AYCIVGFDAKMLFQAELCVNWDLMRFILTHNHFIFQGKYYHQVRGTAMGTACAPSYANLHLGWWESTTVFNVNMEKYTRHIKLWKRYIDDVLIIWTDTAELFLEFVAILNLNNINLRLTNEGDLISTLFRIPIGQYLRLRRNCSNIEDFKIKARALQHQFKQKGYPNRCLKYAYKRALCEERWELLKDKSIPKLTQEIIRCIGNFDAGWNQIMDILDRFWPLLHQDIHLKKVITPRASVTARRGRNIKDILVPSHLKSTPQKNTWLKSTVLGTYQCGKCKACKFIRRPSKKFQDSLGQQEFLVKNFFNCQTMGIVYLLSCSCKKLYVGKTSRKFKLRIGEHVNSVNPKRLVDTPVSKHLKLHHGGSAEGIRFCGIEKVILGPRGGDLDKRLLQRESFWIYKLKTLSPLVLAHRWATQLDKSELNDVFAITYKREGQQDC</sequence>
<feature type="non-terminal residue" evidence="1">
    <location>
        <position position="439"/>
    </location>
</feature>
<dbReference type="Proteomes" id="UP001295444">
    <property type="component" value="Chromosome 13"/>
</dbReference>
<gene>
    <name evidence="1" type="ORF">PECUL_23A007420</name>
</gene>
<keyword evidence="2" id="KW-1185">Reference proteome</keyword>
<name>A0AAD1TQ03_PELCU</name>
<dbReference type="PANTHER" id="PTHR21301:SF13">
    <property type="match status" value="1"/>
</dbReference>
<organism evidence="1 2">
    <name type="scientific">Pelobates cultripes</name>
    <name type="common">Western spadefoot toad</name>
    <dbReference type="NCBI Taxonomy" id="61616"/>
    <lineage>
        <taxon>Eukaryota</taxon>
        <taxon>Metazoa</taxon>
        <taxon>Chordata</taxon>
        <taxon>Craniata</taxon>
        <taxon>Vertebrata</taxon>
        <taxon>Euteleostomi</taxon>
        <taxon>Amphibia</taxon>
        <taxon>Batrachia</taxon>
        <taxon>Anura</taxon>
        <taxon>Pelobatoidea</taxon>
        <taxon>Pelobatidae</taxon>
        <taxon>Pelobates</taxon>
    </lineage>
</organism>
<reference evidence="1" key="1">
    <citation type="submission" date="2022-03" db="EMBL/GenBank/DDBJ databases">
        <authorList>
            <person name="Alioto T."/>
            <person name="Alioto T."/>
            <person name="Gomez Garrido J."/>
        </authorList>
    </citation>
    <scope>NUCLEOTIDE SEQUENCE</scope>
</reference>
<dbReference type="AlphaFoldDB" id="A0AAD1TQ03"/>
<accession>A0AAD1TQ03</accession>
<protein>
    <recommendedName>
        <fullName evidence="3">Reverse transcriptase domain-containing protein</fullName>
    </recommendedName>
</protein>
<evidence type="ECO:0000313" key="2">
    <source>
        <dbReference type="Proteomes" id="UP001295444"/>
    </source>
</evidence>
<proteinExistence type="predicted"/>
<evidence type="ECO:0000313" key="1">
    <source>
        <dbReference type="EMBL" id="CAH2327957.1"/>
    </source>
</evidence>
<dbReference type="EMBL" id="OW240924">
    <property type="protein sequence ID" value="CAH2327957.1"/>
    <property type="molecule type" value="Genomic_DNA"/>
</dbReference>
<evidence type="ECO:0008006" key="3">
    <source>
        <dbReference type="Google" id="ProtNLM"/>
    </source>
</evidence>
<dbReference type="PANTHER" id="PTHR21301">
    <property type="entry name" value="REVERSE TRANSCRIPTASE"/>
    <property type="match status" value="1"/>
</dbReference>